<evidence type="ECO:0000256" key="1">
    <source>
        <dbReference type="SAM" id="MobiDB-lite"/>
    </source>
</evidence>
<reference evidence="2" key="1">
    <citation type="journal article" date="2017" name="Gigascience">
        <title>The genome draft of coconut (Cocos nucifera).</title>
        <authorList>
            <person name="Xiao Y."/>
            <person name="Xu P."/>
            <person name="Fan H."/>
            <person name="Baudouin L."/>
            <person name="Xia W."/>
            <person name="Bocs S."/>
            <person name="Xu J."/>
            <person name="Li Q."/>
            <person name="Guo A."/>
            <person name="Zhou L."/>
            <person name="Li J."/>
            <person name="Wu Y."/>
            <person name="Ma Z."/>
            <person name="Armero A."/>
            <person name="Issali A.E."/>
            <person name="Liu N."/>
            <person name="Peng M."/>
            <person name="Yang Y."/>
        </authorList>
    </citation>
    <scope>NUCLEOTIDE SEQUENCE</scope>
    <source>
        <tissue evidence="2">Spear leaf of Hainan Tall coconut</tissue>
    </source>
</reference>
<gene>
    <name evidence="2" type="ORF">COCNU_02G009770</name>
</gene>
<dbReference type="PANTHER" id="PTHR33601:SF1">
    <property type="entry name" value="PROTEIN LITTLE ZIPPER 4"/>
    <property type="match status" value="1"/>
</dbReference>
<protein>
    <submittedName>
        <fullName evidence="2">Uncharacterized protein</fullName>
    </submittedName>
</protein>
<comment type="caution">
    <text evidence="2">The sequence shown here is derived from an EMBL/GenBank/DDBJ whole genome shotgun (WGS) entry which is preliminary data.</text>
</comment>
<dbReference type="PANTHER" id="PTHR33601">
    <property type="entry name" value="PROTEIN LITTLE ZIPPER 4"/>
    <property type="match status" value="1"/>
</dbReference>
<dbReference type="Proteomes" id="UP000797356">
    <property type="component" value="Chromosome 2"/>
</dbReference>
<reference evidence="2" key="2">
    <citation type="submission" date="2019-07" db="EMBL/GenBank/DDBJ databases">
        <authorList>
            <person name="Yang Y."/>
            <person name="Bocs S."/>
            <person name="Baudouin L."/>
        </authorList>
    </citation>
    <scope>NUCLEOTIDE SEQUENCE</scope>
    <source>
        <tissue evidence="2">Spear leaf of Hainan Tall coconut</tissue>
    </source>
</reference>
<feature type="region of interest" description="Disordered" evidence="1">
    <location>
        <begin position="1"/>
        <end position="25"/>
    </location>
</feature>
<name>A0A8K0MXB5_COCNU</name>
<proteinExistence type="predicted"/>
<dbReference type="OrthoDB" id="785751at2759"/>
<dbReference type="EMBL" id="CM017873">
    <property type="protein sequence ID" value="KAG1331009.1"/>
    <property type="molecule type" value="Genomic_DNA"/>
</dbReference>
<sequence>MHDSCATLEREREREERSGGREREREACLTPHPLIFYAINIRTTHLQEPITGFALLPSFCPSYSSFFFLTLEGNHSKEYSCVEVMERINSELYLQNCYIMKQNERLRKKAQLLNQENQALLSELKQKLAKPNANSSSNPSPILDLNAAPSNDNIPGANKS</sequence>
<keyword evidence="3" id="KW-1185">Reference proteome</keyword>
<evidence type="ECO:0000313" key="2">
    <source>
        <dbReference type="EMBL" id="KAG1331009.1"/>
    </source>
</evidence>
<organism evidence="2 3">
    <name type="scientific">Cocos nucifera</name>
    <name type="common">Coconut palm</name>
    <dbReference type="NCBI Taxonomy" id="13894"/>
    <lineage>
        <taxon>Eukaryota</taxon>
        <taxon>Viridiplantae</taxon>
        <taxon>Streptophyta</taxon>
        <taxon>Embryophyta</taxon>
        <taxon>Tracheophyta</taxon>
        <taxon>Spermatophyta</taxon>
        <taxon>Magnoliopsida</taxon>
        <taxon>Liliopsida</taxon>
        <taxon>Arecaceae</taxon>
        <taxon>Arecoideae</taxon>
        <taxon>Cocoseae</taxon>
        <taxon>Attaleinae</taxon>
        <taxon>Cocos</taxon>
    </lineage>
</organism>
<dbReference type="InterPro" id="IPR039312">
    <property type="entry name" value="ZPR"/>
</dbReference>
<evidence type="ECO:0000313" key="3">
    <source>
        <dbReference type="Proteomes" id="UP000797356"/>
    </source>
</evidence>
<feature type="compositionally biased region" description="Polar residues" evidence="1">
    <location>
        <begin position="148"/>
        <end position="160"/>
    </location>
</feature>
<dbReference type="AlphaFoldDB" id="A0A8K0MXB5"/>
<accession>A0A8K0MXB5</accession>
<feature type="region of interest" description="Disordered" evidence="1">
    <location>
        <begin position="127"/>
        <end position="160"/>
    </location>
</feature>
<feature type="compositionally biased region" description="Low complexity" evidence="1">
    <location>
        <begin position="131"/>
        <end position="141"/>
    </location>
</feature>